<proteinExistence type="predicted"/>
<keyword evidence="3" id="KW-1185">Reference proteome</keyword>
<comment type="caution">
    <text evidence="2">The sequence shown here is derived from an EMBL/GenBank/DDBJ whole genome shotgun (WGS) entry which is preliminary data.</text>
</comment>
<reference evidence="2 3" key="1">
    <citation type="submission" date="2015-11" db="EMBL/GenBank/DDBJ databases">
        <title>Genomic analysis of 38 Legionella species identifies large and diverse effector repertoires.</title>
        <authorList>
            <person name="Burstein D."/>
            <person name="Amaro F."/>
            <person name="Zusman T."/>
            <person name="Lifshitz Z."/>
            <person name="Cohen O."/>
            <person name="Gilbert J.A."/>
            <person name="Pupko T."/>
            <person name="Shuman H.A."/>
            <person name="Segal G."/>
        </authorList>
    </citation>
    <scope>NUCLEOTIDE SEQUENCE [LARGE SCALE GENOMIC DNA]</scope>
    <source>
        <strain evidence="2 3">ATCC 49506</strain>
    </source>
</reference>
<gene>
    <name evidence="2" type="ORF">Lnau_1502</name>
</gene>
<feature type="transmembrane region" description="Helical" evidence="1">
    <location>
        <begin position="111"/>
        <end position="131"/>
    </location>
</feature>
<evidence type="ECO:0000256" key="1">
    <source>
        <dbReference type="SAM" id="Phobius"/>
    </source>
</evidence>
<dbReference type="PATRIC" id="fig|45070.6.peg.1572"/>
<accession>A0A0W0WWC2</accession>
<feature type="transmembrane region" description="Helical" evidence="1">
    <location>
        <begin position="66"/>
        <end position="90"/>
    </location>
</feature>
<dbReference type="EMBL" id="LNYO01000013">
    <property type="protein sequence ID" value="KTD36518.1"/>
    <property type="molecule type" value="Genomic_DNA"/>
</dbReference>
<keyword evidence="1" id="KW-1133">Transmembrane helix</keyword>
<dbReference type="STRING" id="45070.Lnau_1502"/>
<evidence type="ECO:0000313" key="3">
    <source>
        <dbReference type="Proteomes" id="UP000054725"/>
    </source>
</evidence>
<sequence>MKSKLLNFFSELRSSYWYIPLLMSIAALLLAILTLRIDHLFVWRWLQSIGWFYGSNPDGARALLSTIANSMITVAGVTFSMTIVAVAFAAAQVGPRLTSNFMRDRANQITLGTFIATFLYCLFILLALFNANKDGISQIEGLFVPQISLLVALLLAISSIIVLIYFFHHIPESINMSNLIAQIGDELNCQLDCLFPTNVGKEHSKKASCPESYSQSTSVIANKRGYIRIIDGVSLINIAKKNDLIIKLETKYSDFITENSVLLTIYSKEKIDAPVYKQCREAFALGYNRNQESDILFLVDELVEIIARALSPGINDPFTAMTCLDWLQSSLQKLSKINLPSSYRYDADNKLRLIAQPITFNEFCELIFCRVQPYVCRDRNAAIHMMAMIISIHKASQENEHKIILATHANSLNNAAKECLLPEDFKKIQSLYKSYFT</sequence>
<name>A0A0W0WWC2_9GAMM</name>
<dbReference type="RefSeq" id="WP_058504505.1">
    <property type="nucleotide sequence ID" value="NZ_CAAAIF010000011.1"/>
</dbReference>
<dbReference type="InterPro" id="IPR018723">
    <property type="entry name" value="DUF2254_membrane"/>
</dbReference>
<keyword evidence="1" id="KW-0472">Membrane</keyword>
<evidence type="ECO:0000313" key="2">
    <source>
        <dbReference type="EMBL" id="KTD36518.1"/>
    </source>
</evidence>
<dbReference type="AlphaFoldDB" id="A0A0W0WWC2"/>
<feature type="transmembrane region" description="Helical" evidence="1">
    <location>
        <begin position="21"/>
        <end position="46"/>
    </location>
</feature>
<dbReference type="Proteomes" id="UP000054725">
    <property type="component" value="Unassembled WGS sequence"/>
</dbReference>
<evidence type="ECO:0008006" key="4">
    <source>
        <dbReference type="Google" id="ProtNLM"/>
    </source>
</evidence>
<feature type="transmembrane region" description="Helical" evidence="1">
    <location>
        <begin position="143"/>
        <end position="167"/>
    </location>
</feature>
<dbReference type="Pfam" id="PF10011">
    <property type="entry name" value="DUF2254"/>
    <property type="match status" value="1"/>
</dbReference>
<protein>
    <recommendedName>
        <fullName evidence="4">DUF2254 domain-containing protein</fullName>
    </recommendedName>
</protein>
<keyword evidence="1" id="KW-0812">Transmembrane</keyword>
<organism evidence="2 3">
    <name type="scientific">Legionella nautarum</name>
    <dbReference type="NCBI Taxonomy" id="45070"/>
    <lineage>
        <taxon>Bacteria</taxon>
        <taxon>Pseudomonadati</taxon>
        <taxon>Pseudomonadota</taxon>
        <taxon>Gammaproteobacteria</taxon>
        <taxon>Legionellales</taxon>
        <taxon>Legionellaceae</taxon>
        <taxon>Legionella</taxon>
    </lineage>
</organism>
<dbReference type="OrthoDB" id="2955631at2"/>